<dbReference type="InterPro" id="IPR029787">
    <property type="entry name" value="Nucleotide_cyclase"/>
</dbReference>
<dbReference type="PROSITE" id="PS50887">
    <property type="entry name" value="GGDEF"/>
    <property type="match status" value="1"/>
</dbReference>
<dbReference type="PANTHER" id="PTHR44757:SF2">
    <property type="entry name" value="BIOFILM ARCHITECTURE MAINTENANCE PROTEIN MBAA"/>
    <property type="match status" value="1"/>
</dbReference>
<evidence type="ECO:0000256" key="1">
    <source>
        <dbReference type="SAM" id="MobiDB-lite"/>
    </source>
</evidence>
<dbReference type="PROSITE" id="PS50112">
    <property type="entry name" value="PAS"/>
    <property type="match status" value="1"/>
</dbReference>
<dbReference type="Pfam" id="PF08448">
    <property type="entry name" value="PAS_4"/>
    <property type="match status" value="1"/>
</dbReference>
<dbReference type="Pfam" id="PF00990">
    <property type="entry name" value="GGDEF"/>
    <property type="match status" value="1"/>
</dbReference>
<dbReference type="InterPro" id="IPR043128">
    <property type="entry name" value="Rev_trsase/Diguanyl_cyclase"/>
</dbReference>
<evidence type="ECO:0000259" key="3">
    <source>
        <dbReference type="PROSITE" id="PS50883"/>
    </source>
</evidence>
<organism evidence="5 6">
    <name type="scientific">Amycolatopsis minnesotensis</name>
    <dbReference type="NCBI Taxonomy" id="337894"/>
    <lineage>
        <taxon>Bacteria</taxon>
        <taxon>Bacillati</taxon>
        <taxon>Actinomycetota</taxon>
        <taxon>Actinomycetes</taxon>
        <taxon>Pseudonocardiales</taxon>
        <taxon>Pseudonocardiaceae</taxon>
        <taxon>Amycolatopsis</taxon>
    </lineage>
</organism>
<dbReference type="SUPFAM" id="SSF55073">
    <property type="entry name" value="Nucleotide cyclase"/>
    <property type="match status" value="1"/>
</dbReference>
<gene>
    <name evidence="5" type="ORF">GCM10009754_31340</name>
</gene>
<name>A0ABP5C8T4_9PSEU</name>
<dbReference type="Gene3D" id="3.20.20.450">
    <property type="entry name" value="EAL domain"/>
    <property type="match status" value="1"/>
</dbReference>
<dbReference type="SMART" id="SM00267">
    <property type="entry name" value="GGDEF"/>
    <property type="match status" value="1"/>
</dbReference>
<dbReference type="SUPFAM" id="SSF141868">
    <property type="entry name" value="EAL domain-like"/>
    <property type="match status" value="1"/>
</dbReference>
<dbReference type="PROSITE" id="PS50883">
    <property type="entry name" value="EAL"/>
    <property type="match status" value="1"/>
</dbReference>
<dbReference type="NCBIfam" id="TIGR00254">
    <property type="entry name" value="GGDEF"/>
    <property type="match status" value="1"/>
</dbReference>
<dbReference type="InterPro" id="IPR000160">
    <property type="entry name" value="GGDEF_dom"/>
</dbReference>
<evidence type="ECO:0000313" key="5">
    <source>
        <dbReference type="EMBL" id="GAA1958722.1"/>
    </source>
</evidence>
<dbReference type="NCBIfam" id="TIGR00229">
    <property type="entry name" value="sensory_box"/>
    <property type="match status" value="1"/>
</dbReference>
<dbReference type="InterPro" id="IPR013656">
    <property type="entry name" value="PAS_4"/>
</dbReference>
<dbReference type="InterPro" id="IPR000014">
    <property type="entry name" value="PAS"/>
</dbReference>
<dbReference type="EMBL" id="BAAANN010000011">
    <property type="protein sequence ID" value="GAA1958722.1"/>
    <property type="molecule type" value="Genomic_DNA"/>
</dbReference>
<feature type="domain" description="PAS" evidence="2">
    <location>
        <begin position="162"/>
        <end position="232"/>
    </location>
</feature>
<dbReference type="CDD" id="cd01949">
    <property type="entry name" value="GGDEF"/>
    <property type="match status" value="1"/>
</dbReference>
<dbReference type="CDD" id="cd00130">
    <property type="entry name" value="PAS"/>
    <property type="match status" value="1"/>
</dbReference>
<dbReference type="SMART" id="SM00091">
    <property type="entry name" value="PAS"/>
    <property type="match status" value="1"/>
</dbReference>
<sequence length="717" mass="77381">MTRPLPSDGQQRPAGTQPLSSERERLKVARKWAYLVRRATYIPLPDDEIERRFLGLLDRLLDALCGDQPTESASEVGAELVRLHCVGKTSLQCTVDVLASALLAPTEGRLADRLPERVGKLLGALASGYVDAIRSSIVEQQDTLNQALFAAVRASQHELEASEAQLDEIFVSSPSGIAVTGPDGQFVRTNPALHRILDRTASEVAGGNLYEFAHETDRGLLRDGYRDLRDGKIDRLRSRPRFTTKDGDLSQVTLTASLLREAHGRTGQYVTIVADDAELALLQNRLRHQLLHDLLTGLPNRQFFGTHLEHVLHRSNSATLYHVDLDGLSFVTDGLGRKAGDSLLRTVADRLRSVVAGESAMVARFESDKFGILVERSATGPDAATMVARINETLSEPVYVDGVGLAVTASFGVVEDLSRTAEPAELLRSADLAMRRAKSAGPGRWERYDPVLDVPAREALGLVAAMPGAWESGELAVGYEPLVRLADGELAGVEARLRWEHPELGVLPEQRYLDLAERTALIGPLGAWLVERGWQDKAAGGGADLSLLVPLTPNQLSDPGLAERIRRILDDAALPAERLWLGLPTRALLGTGHEAADNAHVLAELGIGVVLYDFGATPGELVLLEEFPVRAVRLDSRLVWRAVGEESIAVAGADYLIALLRRAGIVVVAGGLETSEQARRWQRAGVELGTGPLLTGDAGPATDLESLIGGGRAGRGY</sequence>
<dbReference type="CDD" id="cd01948">
    <property type="entry name" value="EAL"/>
    <property type="match status" value="1"/>
</dbReference>
<accession>A0ABP5C8T4</accession>
<dbReference type="SUPFAM" id="SSF55785">
    <property type="entry name" value="PYP-like sensor domain (PAS domain)"/>
    <property type="match status" value="1"/>
</dbReference>
<dbReference type="InterPro" id="IPR052155">
    <property type="entry name" value="Biofilm_reg_signaling"/>
</dbReference>
<keyword evidence="6" id="KW-1185">Reference proteome</keyword>
<feature type="domain" description="EAL" evidence="3">
    <location>
        <begin position="459"/>
        <end position="712"/>
    </location>
</feature>
<dbReference type="InterPro" id="IPR035919">
    <property type="entry name" value="EAL_sf"/>
</dbReference>
<feature type="domain" description="GGDEF" evidence="4">
    <location>
        <begin position="316"/>
        <end position="450"/>
    </location>
</feature>
<feature type="compositionally biased region" description="Polar residues" evidence="1">
    <location>
        <begin position="8"/>
        <end position="20"/>
    </location>
</feature>
<reference evidence="6" key="1">
    <citation type="journal article" date="2019" name="Int. J. Syst. Evol. Microbiol.">
        <title>The Global Catalogue of Microorganisms (GCM) 10K type strain sequencing project: providing services to taxonomists for standard genome sequencing and annotation.</title>
        <authorList>
            <consortium name="The Broad Institute Genomics Platform"/>
            <consortium name="The Broad Institute Genome Sequencing Center for Infectious Disease"/>
            <person name="Wu L."/>
            <person name="Ma J."/>
        </authorList>
    </citation>
    <scope>NUCLEOTIDE SEQUENCE [LARGE SCALE GENOMIC DNA]</scope>
    <source>
        <strain evidence="6">JCM 14545</strain>
    </source>
</reference>
<dbReference type="InterPro" id="IPR035965">
    <property type="entry name" value="PAS-like_dom_sf"/>
</dbReference>
<dbReference type="SMART" id="SM00052">
    <property type="entry name" value="EAL"/>
    <property type="match status" value="1"/>
</dbReference>
<dbReference type="PANTHER" id="PTHR44757">
    <property type="entry name" value="DIGUANYLATE CYCLASE DGCP"/>
    <property type="match status" value="1"/>
</dbReference>
<evidence type="ECO:0000259" key="4">
    <source>
        <dbReference type="PROSITE" id="PS50887"/>
    </source>
</evidence>
<dbReference type="Proteomes" id="UP001501116">
    <property type="component" value="Unassembled WGS sequence"/>
</dbReference>
<dbReference type="Gene3D" id="3.30.70.270">
    <property type="match status" value="1"/>
</dbReference>
<dbReference type="Pfam" id="PF00563">
    <property type="entry name" value="EAL"/>
    <property type="match status" value="1"/>
</dbReference>
<dbReference type="InterPro" id="IPR001633">
    <property type="entry name" value="EAL_dom"/>
</dbReference>
<proteinExistence type="predicted"/>
<protein>
    <submittedName>
        <fullName evidence="5">EAL domain-containing protein</fullName>
    </submittedName>
</protein>
<comment type="caution">
    <text evidence="5">The sequence shown here is derived from an EMBL/GenBank/DDBJ whole genome shotgun (WGS) entry which is preliminary data.</text>
</comment>
<dbReference type="Gene3D" id="3.30.450.20">
    <property type="entry name" value="PAS domain"/>
    <property type="match status" value="1"/>
</dbReference>
<feature type="region of interest" description="Disordered" evidence="1">
    <location>
        <begin position="1"/>
        <end position="22"/>
    </location>
</feature>
<evidence type="ECO:0000313" key="6">
    <source>
        <dbReference type="Proteomes" id="UP001501116"/>
    </source>
</evidence>
<dbReference type="RefSeq" id="WP_344418282.1">
    <property type="nucleotide sequence ID" value="NZ_BAAANN010000011.1"/>
</dbReference>
<evidence type="ECO:0000259" key="2">
    <source>
        <dbReference type="PROSITE" id="PS50112"/>
    </source>
</evidence>